<dbReference type="EMBL" id="CM044702">
    <property type="protein sequence ID" value="KAI5679169.1"/>
    <property type="molecule type" value="Genomic_DNA"/>
</dbReference>
<dbReference type="Proteomes" id="UP001060085">
    <property type="component" value="Linkage Group LG02"/>
</dbReference>
<evidence type="ECO:0000313" key="1">
    <source>
        <dbReference type="EMBL" id="KAI5679169.1"/>
    </source>
</evidence>
<sequence length="723" mass="78648">MGMENGALYLAMVIFQFAQVGLLIASKKALLSGMTTFAFAFYSSAFGSLILLPVSSLVYRSSRPPISFNFICCCFLIGLLGFSVQIIGYVGVKYAPASIASAILNLIPGFTFVFAVIFRMEKLHWGRLSTVAKAIGTVVTITGALIATLYFGPVLLKGSLHSTLSFHPLTRSSNWVLGGFIFVIDSLVASIFMVSQAFVLKRYPVELLIMFFYSIVVAILSAISSFIIERDFNAWSLRPKERLFAVIYAGCFGNIFQVTIVAWCVRKKGPLFAAMFHPLGIIVATVMGVIVLGDTFYLGSLIGSVVIVIGFYAVMWGKAQEWKMKRDEKGGIKSLESGNGKVPLLQDRAQSSRGETRRQPGKGKEKTTSRMMIKNGTPYLGMILAQFAQVGLIIVSKKAMANGMTNFTFIFYSNALASLILLPLSLLIHRRSARPPLNFSLICGFFLLGILGCSAQITGYAGINYTSASFASAMLNLIPGFTFVLAVIFRLEKVDFSTSSTIAKSVGTILSIAGAFILTLYKGPQITTISSSSTSNYEYIHMQQSDWVVGGLLLTLDCVASSAFIIVQAIILNHFPAELIIVFFYCFFAAILSAALSLIVEKDLSSWNLQPSVRLLAVLYSGVFGSAFQVGVISWCLHKMGPLFVAMFHPLGIVIAAILGVIFLQEGFYLGSLVGSVIIVFGFYSVMWGKAKEVNKVEDVVRPIDSYGESTSLLKTMSDDAEA</sequence>
<reference evidence="2" key="1">
    <citation type="journal article" date="2023" name="Nat. Plants">
        <title>Single-cell RNA sequencing provides a high-resolution roadmap for understanding the multicellular compartmentation of specialized metabolism.</title>
        <authorList>
            <person name="Sun S."/>
            <person name="Shen X."/>
            <person name="Li Y."/>
            <person name="Li Y."/>
            <person name="Wang S."/>
            <person name="Li R."/>
            <person name="Zhang H."/>
            <person name="Shen G."/>
            <person name="Guo B."/>
            <person name="Wei J."/>
            <person name="Xu J."/>
            <person name="St-Pierre B."/>
            <person name="Chen S."/>
            <person name="Sun C."/>
        </authorList>
    </citation>
    <scope>NUCLEOTIDE SEQUENCE [LARGE SCALE GENOMIC DNA]</scope>
</reference>
<accession>A0ACC0C2W0</accession>
<keyword evidence="2" id="KW-1185">Reference proteome</keyword>
<proteinExistence type="predicted"/>
<name>A0ACC0C2W0_CATRO</name>
<organism evidence="1 2">
    <name type="scientific">Catharanthus roseus</name>
    <name type="common">Madagascar periwinkle</name>
    <name type="synonym">Vinca rosea</name>
    <dbReference type="NCBI Taxonomy" id="4058"/>
    <lineage>
        <taxon>Eukaryota</taxon>
        <taxon>Viridiplantae</taxon>
        <taxon>Streptophyta</taxon>
        <taxon>Embryophyta</taxon>
        <taxon>Tracheophyta</taxon>
        <taxon>Spermatophyta</taxon>
        <taxon>Magnoliopsida</taxon>
        <taxon>eudicotyledons</taxon>
        <taxon>Gunneridae</taxon>
        <taxon>Pentapetalae</taxon>
        <taxon>asterids</taxon>
        <taxon>lamiids</taxon>
        <taxon>Gentianales</taxon>
        <taxon>Apocynaceae</taxon>
        <taxon>Rauvolfioideae</taxon>
        <taxon>Vinceae</taxon>
        <taxon>Catharanthinae</taxon>
        <taxon>Catharanthus</taxon>
    </lineage>
</organism>
<comment type="caution">
    <text evidence="1">The sequence shown here is derived from an EMBL/GenBank/DDBJ whole genome shotgun (WGS) entry which is preliminary data.</text>
</comment>
<protein>
    <submittedName>
        <fullName evidence="1">Uncharacterized protein</fullName>
    </submittedName>
</protein>
<gene>
    <name evidence="1" type="ORF">M9H77_10119</name>
</gene>
<evidence type="ECO:0000313" key="2">
    <source>
        <dbReference type="Proteomes" id="UP001060085"/>
    </source>
</evidence>